<dbReference type="EMBL" id="BGZL01000003">
    <property type="protein sequence ID" value="GBQ00027.1"/>
    <property type="molecule type" value="Genomic_DNA"/>
</dbReference>
<feature type="region of interest" description="Disordered" evidence="1">
    <location>
        <begin position="51"/>
        <end position="80"/>
    </location>
</feature>
<feature type="compositionally biased region" description="Low complexity" evidence="1">
    <location>
        <begin position="25"/>
        <end position="36"/>
    </location>
</feature>
<evidence type="ECO:0000313" key="2">
    <source>
        <dbReference type="EMBL" id="GBQ00027.1"/>
    </source>
</evidence>
<protein>
    <submittedName>
        <fullName evidence="2">Uncharacterized protein</fullName>
    </submittedName>
</protein>
<dbReference type="AlphaFoldDB" id="A0A388STV8"/>
<accession>A0A388STV8</accession>
<feature type="compositionally biased region" description="Basic residues" evidence="1">
    <location>
        <begin position="71"/>
        <end position="80"/>
    </location>
</feature>
<organism evidence="2 3">
    <name type="scientific">Streptomyces spongiicola</name>
    <dbReference type="NCBI Taxonomy" id="1690221"/>
    <lineage>
        <taxon>Bacteria</taxon>
        <taxon>Bacillati</taxon>
        <taxon>Actinomycetota</taxon>
        <taxon>Actinomycetes</taxon>
        <taxon>Kitasatosporales</taxon>
        <taxon>Streptomycetaceae</taxon>
        <taxon>Streptomyces</taxon>
    </lineage>
</organism>
<gene>
    <name evidence="2" type="ORF">SSP531S_14330</name>
</gene>
<proteinExistence type="predicted"/>
<evidence type="ECO:0000313" key="3">
    <source>
        <dbReference type="Proteomes" id="UP000265354"/>
    </source>
</evidence>
<feature type="region of interest" description="Disordered" evidence="1">
    <location>
        <begin position="1"/>
        <end position="38"/>
    </location>
</feature>
<name>A0A388STV8_9ACTN</name>
<dbReference type="Proteomes" id="UP000265354">
    <property type="component" value="Unassembled WGS sequence"/>
</dbReference>
<evidence type="ECO:0000256" key="1">
    <source>
        <dbReference type="SAM" id="MobiDB-lite"/>
    </source>
</evidence>
<comment type="caution">
    <text evidence="2">The sequence shown here is derived from an EMBL/GenBank/DDBJ whole genome shotgun (WGS) entry which is preliminary data.</text>
</comment>
<sequence length="80" mass="8368">MRLRCTRRPTALAPREQPGSARRTAPGSGPAASGAAFAEYGRRFGPGAETAITDAAVTGSPVLSSNTRDARARRRAGRED</sequence>
<reference evidence="2 3" key="1">
    <citation type="submission" date="2018-07" db="EMBL/GenBank/DDBJ databases">
        <title>Whole Genome Shotgun Sequence of Streptomyces spongiicola strain 531S.</title>
        <authorList>
            <person name="Dohra H."/>
            <person name="Kodani S."/>
        </authorList>
    </citation>
    <scope>NUCLEOTIDE SEQUENCE [LARGE SCALE GENOMIC DNA]</scope>
    <source>
        <strain evidence="2 3">531S</strain>
    </source>
</reference>